<evidence type="ECO:0000313" key="2">
    <source>
        <dbReference type="Proteomes" id="UP001198200"/>
    </source>
</evidence>
<dbReference type="Proteomes" id="UP001198200">
    <property type="component" value="Unassembled WGS sequence"/>
</dbReference>
<evidence type="ECO:0000313" key="1">
    <source>
        <dbReference type="EMBL" id="MCC2222650.1"/>
    </source>
</evidence>
<keyword evidence="2" id="KW-1185">Reference proteome</keyword>
<gene>
    <name evidence="1" type="ORF">LKD48_13635</name>
</gene>
<organism evidence="1 2">
    <name type="scientific">Anthropogastromicrobium aceti</name>
    <dbReference type="NCBI Taxonomy" id="2981768"/>
    <lineage>
        <taxon>Bacteria</taxon>
        <taxon>Bacillati</taxon>
        <taxon>Bacillota</taxon>
        <taxon>Clostridia</taxon>
        <taxon>Lachnospirales</taxon>
        <taxon>Lachnospiraceae</taxon>
        <taxon>Anthropogastromicrobium</taxon>
    </lineage>
</organism>
<dbReference type="Pfam" id="PF13730">
    <property type="entry name" value="HTH_36"/>
    <property type="match status" value="1"/>
</dbReference>
<dbReference type="Gene3D" id="1.10.10.10">
    <property type="entry name" value="Winged helix-like DNA-binding domain superfamily/Winged helix DNA-binding domain"/>
    <property type="match status" value="1"/>
</dbReference>
<sequence length="348" mass="39930">MDIVQKKDVRPFTMLHIDFLDCETLSSNEKILLAILMRYSHYGKNSPSATFPSFAGLAKKTGLAEKVVRTTLQLLEEKQLISKQARYRNGTKARAANFYVIQDTPSIWKSLEISSDDSNLFDDTIKEAIELLQTAGYKVMETEKNKKHFFDVGASEKNELASSNNVNFTEPKDIRPFTIIYNDLLDFEGLRSKEKLLLILLKSQAKVLKLHAKEANAEIVSTTKSEQYSMDFLYSHFDYKSVHMITIQRGFSTDIVDSVFSVLYDTLNSSIINIPIGKELKPTVIVISKLLKLDCWDLLYVIEKYNSQVTEIYSPVRWIQTALYFAREENHLKTINQIAYNMSRSDNI</sequence>
<comment type="caution">
    <text evidence="1">The sequence shown here is derived from an EMBL/GenBank/DDBJ whole genome shotgun (WGS) entry which is preliminary data.</text>
</comment>
<protein>
    <submittedName>
        <fullName evidence="1">Helix-turn-helix domain-containing protein</fullName>
    </submittedName>
</protein>
<dbReference type="EMBL" id="JAJEQN010000043">
    <property type="protein sequence ID" value="MCC2222650.1"/>
    <property type="molecule type" value="Genomic_DNA"/>
</dbReference>
<dbReference type="AlphaFoldDB" id="A0AAE3E6D1"/>
<proteinExistence type="predicted"/>
<dbReference type="RefSeq" id="WP_308732290.1">
    <property type="nucleotide sequence ID" value="NZ_JAJEQN010000043.1"/>
</dbReference>
<accession>A0AAE3E6D1</accession>
<reference evidence="1 2" key="1">
    <citation type="submission" date="2021-10" db="EMBL/GenBank/DDBJ databases">
        <title>Anaerobic single-cell dispensing facilitates the cultivation of human gut bacteria.</title>
        <authorList>
            <person name="Afrizal A."/>
        </authorList>
    </citation>
    <scope>NUCLEOTIDE SEQUENCE [LARGE SCALE GENOMIC DNA]</scope>
    <source>
        <strain evidence="1 2">CLA-AA-H224</strain>
    </source>
</reference>
<dbReference type="InterPro" id="IPR036388">
    <property type="entry name" value="WH-like_DNA-bd_sf"/>
</dbReference>
<name>A0AAE3E6D1_9FIRM</name>